<reference evidence="1 2" key="1">
    <citation type="submission" date="2020-11" db="EMBL/GenBank/DDBJ databases">
        <authorList>
            <person name="Kim M.K."/>
        </authorList>
    </citation>
    <scope>NUCLEOTIDE SEQUENCE [LARGE SCALE GENOMIC DNA]</scope>
    <source>
        <strain evidence="1 2">BT683</strain>
    </source>
</reference>
<dbReference type="EMBL" id="JADQDQ010000002">
    <property type="protein sequence ID" value="MBF9236778.1"/>
    <property type="molecule type" value="Genomic_DNA"/>
</dbReference>
<proteinExistence type="predicted"/>
<name>A0ABS0IEJ4_9BACT</name>
<protein>
    <submittedName>
        <fullName evidence="1">Uncharacterized protein</fullName>
    </submittedName>
</protein>
<sequence>MRYHCEVAQRLRNGSMEKKVINAKLWRFDEKSVFVFGKHIGKTVQDVFKSEPSYIMFCLCDVSKFVLSQGGYDALKSINGNYIKDNKAFTSFFLNKIFELNRIVGDNTYLASGREKKTSFFDNYLIHFDGDKPLMYTHKRAKSWYIGNSCGETVEVNDVYPDLRRRGKSISKQHNEFNFSINIIDYKDLKAFRKYERSYANPGIRNFEIAANLGCGLIVLVVSMEWHNLSQDPIHRFFGSSSNIRLIPDDSPCVMHIIKSHYSGKTKVGVIDDVDTEGSSRELDANYNKTDVNSRAGIMDGLPELLKELLETYSLYRQAFPNKNLFNNTSLYYKRNNLKFTLSWDEVNKLIAHWYALNNDLKTYESRQKRIFMKILEQSGYFESDYSNDDN</sequence>
<dbReference type="Proteomes" id="UP000597617">
    <property type="component" value="Unassembled WGS sequence"/>
</dbReference>
<comment type="caution">
    <text evidence="1">The sequence shown here is derived from an EMBL/GenBank/DDBJ whole genome shotgun (WGS) entry which is preliminary data.</text>
</comment>
<dbReference type="RefSeq" id="WP_196281160.1">
    <property type="nucleotide sequence ID" value="NZ_JADQDQ010000002.1"/>
</dbReference>
<accession>A0ABS0IEJ4</accession>
<organism evidence="1 2">
    <name type="scientific">Hymenobacter jeongseonensis</name>
    <dbReference type="NCBI Taxonomy" id="2791027"/>
    <lineage>
        <taxon>Bacteria</taxon>
        <taxon>Pseudomonadati</taxon>
        <taxon>Bacteroidota</taxon>
        <taxon>Cytophagia</taxon>
        <taxon>Cytophagales</taxon>
        <taxon>Hymenobacteraceae</taxon>
        <taxon>Hymenobacter</taxon>
    </lineage>
</organism>
<evidence type="ECO:0000313" key="2">
    <source>
        <dbReference type="Proteomes" id="UP000597617"/>
    </source>
</evidence>
<keyword evidence="2" id="KW-1185">Reference proteome</keyword>
<gene>
    <name evidence="1" type="ORF">I2I05_05165</name>
</gene>
<evidence type="ECO:0000313" key="1">
    <source>
        <dbReference type="EMBL" id="MBF9236778.1"/>
    </source>
</evidence>